<gene>
    <name evidence="1" type="ORF">RRF57_009732</name>
</gene>
<sequence length="61" mass="7005">MSFHIHDVDYEIKWGGAMQRCFNSPILCDAQRAFEDRLTFILAAYRAHVDKEPGDVFAIGM</sequence>
<evidence type="ECO:0000313" key="2">
    <source>
        <dbReference type="Proteomes" id="UP001305414"/>
    </source>
</evidence>
<dbReference type="AlphaFoldDB" id="A0AAN7UR28"/>
<name>A0AAN7UR28_9PEZI</name>
<keyword evidence="2" id="KW-1185">Reference proteome</keyword>
<comment type="caution">
    <text evidence="1">The sequence shown here is derived from an EMBL/GenBank/DDBJ whole genome shotgun (WGS) entry which is preliminary data.</text>
</comment>
<proteinExistence type="predicted"/>
<reference evidence="1 2" key="1">
    <citation type="submission" date="2023-10" db="EMBL/GenBank/DDBJ databases">
        <title>Draft genome sequence of Xylaria bambusicola isolate GMP-LS, the root and basal stem rot pathogen of sugarcane in Indonesia.</title>
        <authorList>
            <person name="Selvaraj P."/>
            <person name="Muralishankar V."/>
            <person name="Muruganantham S."/>
            <person name="Sp S."/>
            <person name="Haryani S."/>
            <person name="Lau K.J.X."/>
            <person name="Naqvi N.I."/>
        </authorList>
    </citation>
    <scope>NUCLEOTIDE SEQUENCE [LARGE SCALE GENOMIC DNA]</scope>
    <source>
        <strain evidence="1">GMP-LS</strain>
    </source>
</reference>
<protein>
    <submittedName>
        <fullName evidence="1">Uncharacterized protein</fullName>
    </submittedName>
</protein>
<dbReference type="Proteomes" id="UP001305414">
    <property type="component" value="Unassembled WGS sequence"/>
</dbReference>
<evidence type="ECO:0000313" key="1">
    <source>
        <dbReference type="EMBL" id="KAK5634018.1"/>
    </source>
</evidence>
<dbReference type="EMBL" id="JAWHQM010000037">
    <property type="protein sequence ID" value="KAK5634018.1"/>
    <property type="molecule type" value="Genomic_DNA"/>
</dbReference>
<accession>A0AAN7UR28</accession>
<organism evidence="1 2">
    <name type="scientific">Xylaria bambusicola</name>
    <dbReference type="NCBI Taxonomy" id="326684"/>
    <lineage>
        <taxon>Eukaryota</taxon>
        <taxon>Fungi</taxon>
        <taxon>Dikarya</taxon>
        <taxon>Ascomycota</taxon>
        <taxon>Pezizomycotina</taxon>
        <taxon>Sordariomycetes</taxon>
        <taxon>Xylariomycetidae</taxon>
        <taxon>Xylariales</taxon>
        <taxon>Xylariaceae</taxon>
        <taxon>Xylaria</taxon>
    </lineage>
</organism>